<dbReference type="Proteomes" id="UP000828941">
    <property type="component" value="Chromosome 14"/>
</dbReference>
<evidence type="ECO:0000313" key="2">
    <source>
        <dbReference type="Proteomes" id="UP000828941"/>
    </source>
</evidence>
<reference evidence="1 2" key="1">
    <citation type="journal article" date="2022" name="DNA Res.">
        <title>Chromosomal-level genome assembly of the orchid tree Bauhinia variegata (Leguminosae; Cercidoideae) supports the allotetraploid origin hypothesis of Bauhinia.</title>
        <authorList>
            <person name="Zhong Y."/>
            <person name="Chen Y."/>
            <person name="Zheng D."/>
            <person name="Pang J."/>
            <person name="Liu Y."/>
            <person name="Luo S."/>
            <person name="Meng S."/>
            <person name="Qian L."/>
            <person name="Wei D."/>
            <person name="Dai S."/>
            <person name="Zhou R."/>
        </authorList>
    </citation>
    <scope>NUCLEOTIDE SEQUENCE [LARGE SCALE GENOMIC DNA]</scope>
    <source>
        <strain evidence="1">BV-YZ2020</strain>
    </source>
</reference>
<proteinExistence type="predicted"/>
<name>A0ACB9KFQ9_BAUVA</name>
<organism evidence="1 2">
    <name type="scientific">Bauhinia variegata</name>
    <name type="common">Purple orchid tree</name>
    <name type="synonym">Phanera variegata</name>
    <dbReference type="NCBI Taxonomy" id="167791"/>
    <lineage>
        <taxon>Eukaryota</taxon>
        <taxon>Viridiplantae</taxon>
        <taxon>Streptophyta</taxon>
        <taxon>Embryophyta</taxon>
        <taxon>Tracheophyta</taxon>
        <taxon>Spermatophyta</taxon>
        <taxon>Magnoliopsida</taxon>
        <taxon>eudicotyledons</taxon>
        <taxon>Gunneridae</taxon>
        <taxon>Pentapetalae</taxon>
        <taxon>rosids</taxon>
        <taxon>fabids</taxon>
        <taxon>Fabales</taxon>
        <taxon>Fabaceae</taxon>
        <taxon>Cercidoideae</taxon>
        <taxon>Cercideae</taxon>
        <taxon>Bauhiniinae</taxon>
        <taxon>Bauhinia</taxon>
    </lineage>
</organism>
<evidence type="ECO:0000313" key="1">
    <source>
        <dbReference type="EMBL" id="KAI4296032.1"/>
    </source>
</evidence>
<dbReference type="EMBL" id="CM039439">
    <property type="protein sequence ID" value="KAI4296032.1"/>
    <property type="molecule type" value="Genomic_DNA"/>
</dbReference>
<accession>A0ACB9KFQ9</accession>
<keyword evidence="2" id="KW-1185">Reference proteome</keyword>
<comment type="caution">
    <text evidence="1">The sequence shown here is derived from an EMBL/GenBank/DDBJ whole genome shotgun (WGS) entry which is preliminary data.</text>
</comment>
<gene>
    <name evidence="1" type="ORF">L6164_036022</name>
</gene>
<sequence>MNEMRTFSLRLEFHIPRPFISSSSISNTQLSVEPIKISSYRKQLKNPATSTAPPKTAITLREHHRPRPTSIDKHLNVELGPRSQNPSTKLVIPENGYSRVVIVGAVSVGILLFLFGIDEQKALAFGPGGPLVEEFWDNVRRYALYALTVSTGALYTIFQPIFELLRNPISAILILAILGGSIYIVAQVVSAMVGVTDFTYDYAY</sequence>
<protein>
    <submittedName>
        <fullName evidence="1">Uncharacterized protein</fullName>
    </submittedName>
</protein>